<dbReference type="PANTHER" id="PTHR32309:SF13">
    <property type="entry name" value="FERRIC ENTEROBACTIN TRANSPORT PROTEIN FEPE"/>
    <property type="match status" value="1"/>
</dbReference>
<dbReference type="Gene3D" id="3.40.50.300">
    <property type="entry name" value="P-loop containing nucleotide triphosphate hydrolases"/>
    <property type="match status" value="1"/>
</dbReference>
<feature type="transmembrane region" description="Helical" evidence="2">
    <location>
        <begin position="177"/>
        <end position="197"/>
    </location>
</feature>
<proteinExistence type="predicted"/>
<comment type="caution">
    <text evidence="4">The sequence shown here is derived from an EMBL/GenBank/DDBJ whole genome shotgun (WGS) entry which is preliminary data.</text>
</comment>
<accession>A0ABW8UYQ3</accession>
<dbReference type="InterPro" id="IPR032807">
    <property type="entry name" value="GNVR"/>
</dbReference>
<keyword evidence="2" id="KW-0472">Membrane</keyword>
<evidence type="ECO:0000256" key="1">
    <source>
        <dbReference type="SAM" id="Coils"/>
    </source>
</evidence>
<protein>
    <submittedName>
        <fullName evidence="4">GNVR domain-containing protein</fullName>
    </submittedName>
</protein>
<dbReference type="Proteomes" id="UP001627408">
    <property type="component" value="Unassembled WGS sequence"/>
</dbReference>
<keyword evidence="2" id="KW-1133">Transmembrane helix</keyword>
<organism evidence="4 5">
    <name type="scientific">Tateyamaria armeniaca</name>
    <dbReference type="NCBI Taxonomy" id="2518930"/>
    <lineage>
        <taxon>Bacteria</taxon>
        <taxon>Pseudomonadati</taxon>
        <taxon>Pseudomonadota</taxon>
        <taxon>Alphaproteobacteria</taxon>
        <taxon>Rhodobacterales</taxon>
        <taxon>Roseobacteraceae</taxon>
        <taxon>Tateyamaria</taxon>
    </lineage>
</organism>
<dbReference type="RefSeq" id="WP_407594447.1">
    <property type="nucleotide sequence ID" value="NZ_JBHDIY010000004.1"/>
</dbReference>
<evidence type="ECO:0000259" key="3">
    <source>
        <dbReference type="Pfam" id="PF13807"/>
    </source>
</evidence>
<reference evidence="4 5" key="1">
    <citation type="submission" date="2024-08" db="EMBL/GenBank/DDBJ databases">
        <title>Tateyamaria sp. nov., isolated from marine algae.</title>
        <authorList>
            <person name="Choi B.J."/>
            <person name="Kim J.M."/>
            <person name="Lee J.K."/>
            <person name="Choi D.G."/>
            <person name="Bayburt H."/>
            <person name="Baek J.H."/>
            <person name="Han D.M."/>
            <person name="Jeon C.O."/>
        </authorList>
    </citation>
    <scope>NUCLEOTIDE SEQUENCE [LARGE SCALE GENOMIC DNA]</scope>
    <source>
        <strain evidence="4 5">KMU-156</strain>
    </source>
</reference>
<keyword evidence="2" id="KW-0812">Transmembrane</keyword>
<feature type="coiled-coil region" evidence="1">
    <location>
        <begin position="12"/>
        <end position="46"/>
    </location>
</feature>
<evidence type="ECO:0000256" key="2">
    <source>
        <dbReference type="SAM" id="Phobius"/>
    </source>
</evidence>
<dbReference type="EMBL" id="JBHDIY010000004">
    <property type="protein sequence ID" value="MFL4472288.1"/>
    <property type="molecule type" value="Genomic_DNA"/>
</dbReference>
<dbReference type="InterPro" id="IPR050445">
    <property type="entry name" value="Bact_polysacc_biosynth/exp"/>
</dbReference>
<gene>
    <name evidence="4" type="ORF">ACERZ8_21275</name>
</gene>
<evidence type="ECO:0000313" key="5">
    <source>
        <dbReference type="Proteomes" id="UP001627408"/>
    </source>
</evidence>
<dbReference type="InterPro" id="IPR027417">
    <property type="entry name" value="P-loop_NTPase"/>
</dbReference>
<keyword evidence="5" id="KW-1185">Reference proteome</keyword>
<feature type="domain" description="Tyrosine-protein kinase G-rich" evidence="3">
    <location>
        <begin position="124"/>
        <end position="200"/>
    </location>
</feature>
<dbReference type="Pfam" id="PF13807">
    <property type="entry name" value="GNVR"/>
    <property type="match status" value="1"/>
</dbReference>
<dbReference type="PANTHER" id="PTHR32309">
    <property type="entry name" value="TYROSINE-PROTEIN KINASE"/>
    <property type="match status" value="1"/>
</dbReference>
<evidence type="ECO:0000313" key="4">
    <source>
        <dbReference type="EMBL" id="MFL4472288.1"/>
    </source>
</evidence>
<sequence>MHRPELVSIEGLQALERQIKDVRDRISGAEATRAGLEAEIAAMNAAGTRGEQAALANDAQLNRLLPRAANDDGIAQAFDTRLEQVLQRKQIELTRADQQLRALRGSEIELNRALDQQGEDLITLQQLTREAEATRVLYEYFLTRFNETSAQQGIQQADSRILSDAVMPLEAAEPRTYLILAMSGILGLMLGTGLVLLREMRNNGFRTAQDLEAFTGYSVLGQIPSMPSSTRRKVLQYLSDKPTSAAAEFIRNLRTSIMLSNVDKPPKVILSTSSVPGEGKTTNSLALAQKPVGLG</sequence>
<keyword evidence="1" id="KW-0175">Coiled coil</keyword>
<name>A0ABW8UYQ3_9RHOB</name>